<evidence type="ECO:0000313" key="1">
    <source>
        <dbReference type="EMBL" id="KAK3722641.1"/>
    </source>
</evidence>
<keyword evidence="2" id="KW-1185">Reference proteome</keyword>
<evidence type="ECO:0000313" key="2">
    <source>
        <dbReference type="Proteomes" id="UP001281147"/>
    </source>
</evidence>
<protein>
    <submittedName>
        <fullName evidence="1">Uncharacterized protein</fullName>
    </submittedName>
</protein>
<organism evidence="1 2">
    <name type="scientific">Vermiconidia calcicola</name>
    <dbReference type="NCBI Taxonomy" id="1690605"/>
    <lineage>
        <taxon>Eukaryota</taxon>
        <taxon>Fungi</taxon>
        <taxon>Dikarya</taxon>
        <taxon>Ascomycota</taxon>
        <taxon>Pezizomycotina</taxon>
        <taxon>Dothideomycetes</taxon>
        <taxon>Dothideomycetidae</taxon>
        <taxon>Mycosphaerellales</taxon>
        <taxon>Extremaceae</taxon>
        <taxon>Vermiconidia</taxon>
    </lineage>
</organism>
<reference evidence="1" key="1">
    <citation type="submission" date="2023-07" db="EMBL/GenBank/DDBJ databases">
        <title>Black Yeasts Isolated from many extreme environments.</title>
        <authorList>
            <person name="Coleine C."/>
            <person name="Stajich J.E."/>
            <person name="Selbmann L."/>
        </authorList>
    </citation>
    <scope>NUCLEOTIDE SEQUENCE</scope>
    <source>
        <strain evidence="1">CCFEE 5714</strain>
    </source>
</reference>
<name>A0ACC3NTD1_9PEZI</name>
<gene>
    <name evidence="1" type="ORF">LTR37_002211</name>
</gene>
<dbReference type="EMBL" id="JAUTXU010000012">
    <property type="protein sequence ID" value="KAK3722641.1"/>
    <property type="molecule type" value="Genomic_DNA"/>
</dbReference>
<comment type="caution">
    <text evidence="1">The sequence shown here is derived from an EMBL/GenBank/DDBJ whole genome shotgun (WGS) entry which is preliminary data.</text>
</comment>
<sequence length="855" mass="94583">MPNRTDDDVEGNVAGNHREDPLVHIGSQFPGPHRGHDHGLTRADHWVDHMQDAYDTDPFTKQADTSTSSESNLPRWSVAETANVLALDSSVPGMDYGALADTTDDPGWSFVGVKRNETCIANDDWTSKDGMETVNGLGWDSIEIKETESSTSKGNWTSTDGMDKLDGVEALLDPMSCSNEFEARYELAFTTCRIQELFMETPNSRHNCREYEFKSPDTHSEMVVILKAVASTIRRLQQQRACDESLVFFAEDGERETVVQAAEVLTYDIDRLDRLLVSVERPGLRVNWAAETILNSFGFKFAGSGYGSTWDALRLLTFLLPLAVVSFVGSHCSSLGPGERGDCVEAYHFDRSSPSLNSVCLWRRHLECLNGFIGGPIWIFGRRNCLQKASVSISIRQFDNLWGPLYATSSASGDYHGNLVAIQTEGGILFRTSDQIRFRGTITQGETAMHWVRTGTIRKEITSPEHLSGRLIISAKSLERLPEKLEPFSRNTRLLIGAPAAQSTVTKTVADERLVKAGPNLSADTRACSGAVVDRTGSGLKHNTECQLTLDAFGQANAFLIRPAGTYKSYYAPDEMQLNFGGGQYISAGFQRVWRRRPGVNWKTRLLDYCSKPCADANRVRQILQLRIGLEVSACTLNARRITLEEALKLAYPAELQAVEQACSSGDPMAVSKFLGNLEFTGITHEDNTFIYWPLSNSIGEVVQLTNPPSWHVMLKDTPLSACFAVMSPRCLRCLASGVGHHIAVGSPCKAPKGGLTTPSICFPFRRVLQTTVELNPEGKLNPPLKVDTDVKLTVGEQQIGQLHIHTESTPYQLAVFKRHNVFGKLKNRLEKAHREWLTPSRSAAHTVPVCILEP</sequence>
<dbReference type="Proteomes" id="UP001281147">
    <property type="component" value="Unassembled WGS sequence"/>
</dbReference>
<accession>A0ACC3NTD1</accession>
<proteinExistence type="predicted"/>